<reference evidence="3" key="2">
    <citation type="submission" date="2025-08" db="UniProtKB">
        <authorList>
            <consortium name="RefSeq"/>
        </authorList>
    </citation>
    <scope>IDENTIFICATION</scope>
    <source>
        <tissue evidence="3">Blood</tissue>
    </source>
</reference>
<dbReference type="RefSeq" id="XP_017321623.1">
    <property type="nucleotide sequence ID" value="XM_017466134.2"/>
</dbReference>
<name>A0A2D0QT60_ICTPU</name>
<dbReference type="InterPro" id="IPR001480">
    <property type="entry name" value="Bulb-type_lectin_dom"/>
</dbReference>
<dbReference type="SMART" id="SM00108">
    <property type="entry name" value="B_lectin"/>
    <property type="match status" value="1"/>
</dbReference>
<reference evidence="2" key="1">
    <citation type="journal article" date="2016" name="Nat. Commun.">
        <title>The channel catfish genome sequence provides insights into the evolution of scale formation in teleosts.</title>
        <authorList>
            <person name="Liu Z."/>
            <person name="Liu S."/>
            <person name="Yao J."/>
            <person name="Bao L."/>
            <person name="Zhang J."/>
            <person name="Li Y."/>
            <person name="Jiang C."/>
            <person name="Sun L."/>
            <person name="Wang R."/>
            <person name="Zhang Y."/>
            <person name="Zhou T."/>
            <person name="Zeng Q."/>
            <person name="Fu Q."/>
            <person name="Gao S."/>
            <person name="Li N."/>
            <person name="Koren S."/>
            <person name="Jiang Y."/>
            <person name="Zimin A."/>
            <person name="Xu P."/>
            <person name="Phillippy A.M."/>
            <person name="Geng X."/>
            <person name="Song L."/>
            <person name="Sun F."/>
            <person name="Li C."/>
            <person name="Wang X."/>
            <person name="Chen A."/>
            <person name="Jin Y."/>
            <person name="Yuan Z."/>
            <person name="Yang Y."/>
            <person name="Tan S."/>
            <person name="Peatman E."/>
            <person name="Lu J."/>
            <person name="Qin Z."/>
            <person name="Dunham R."/>
            <person name="Li Z."/>
            <person name="Sonstegard T."/>
            <person name="Feng J."/>
            <person name="Danzmann R.G."/>
            <person name="Schroeder S."/>
            <person name="Scheffler B."/>
            <person name="Duke M.V."/>
            <person name="Ballard L."/>
            <person name="Kucuktas H."/>
            <person name="Kaltenboeck L."/>
            <person name="Liu H."/>
            <person name="Armbruster J."/>
            <person name="Xie Y."/>
            <person name="Kirby M.L."/>
            <person name="Tian Y."/>
            <person name="Flanagan M.E."/>
            <person name="Mu W."/>
            <person name="Waldbieser G.C."/>
        </authorList>
    </citation>
    <scope>NUCLEOTIDE SEQUENCE [LARGE SCALE GENOMIC DNA]</scope>
    <source>
        <strain evidence="2">SDA103</strain>
    </source>
</reference>
<evidence type="ECO:0000313" key="3">
    <source>
        <dbReference type="RefSeq" id="XP_017321623.1"/>
    </source>
</evidence>
<dbReference type="OrthoDB" id="1884773at2759"/>
<feature type="region of interest" description="Disordered" evidence="1">
    <location>
        <begin position="1"/>
        <end position="36"/>
    </location>
</feature>
<protein>
    <submittedName>
        <fullName evidence="3">B-type lectin plumieribetin</fullName>
    </submittedName>
</protein>
<dbReference type="Gene3D" id="2.90.10.10">
    <property type="entry name" value="Bulb-type lectin domain"/>
    <property type="match status" value="2"/>
</dbReference>
<accession>A0A2D0QT60</accession>
<dbReference type="PROSITE" id="PS50927">
    <property type="entry name" value="BULB_LECTIN"/>
    <property type="match status" value="1"/>
</dbReference>
<dbReference type="AlphaFoldDB" id="A0A2D0QT60"/>
<dbReference type="GeneID" id="108264531"/>
<keyword evidence="2" id="KW-1185">Reference proteome</keyword>
<dbReference type="InterPro" id="IPR036426">
    <property type="entry name" value="Bulb-type_lectin_dom_sf"/>
</dbReference>
<dbReference type="SUPFAM" id="SSF51110">
    <property type="entry name" value="alpha-D-mannose-specific plant lectins"/>
    <property type="match status" value="2"/>
</dbReference>
<proteinExistence type="predicted"/>
<gene>
    <name evidence="3" type="primary">LOC108264531</name>
</gene>
<dbReference type="OMA" id="HEIWNSA"/>
<sequence>MRVRALNSETPSACPYKPPSLITTQTEADHDSSPLPLSLRRTMSRNFLSMNDELQKGDFLLSNNRKYRAVFQEDGNFVVYGCGPVWASNTCGITDAHRLIMQEDCNLVIYTPCKPVWSTNTNRSGVKRCRLTLRDDGTLVVENDGAVVWKST</sequence>
<evidence type="ECO:0000313" key="2">
    <source>
        <dbReference type="Proteomes" id="UP000221080"/>
    </source>
</evidence>
<dbReference type="Proteomes" id="UP000221080">
    <property type="component" value="Chromosome 4"/>
</dbReference>
<organism evidence="2 3">
    <name type="scientific">Ictalurus punctatus</name>
    <name type="common">Channel catfish</name>
    <name type="synonym">Silurus punctatus</name>
    <dbReference type="NCBI Taxonomy" id="7998"/>
    <lineage>
        <taxon>Eukaryota</taxon>
        <taxon>Metazoa</taxon>
        <taxon>Chordata</taxon>
        <taxon>Craniata</taxon>
        <taxon>Vertebrata</taxon>
        <taxon>Euteleostomi</taxon>
        <taxon>Actinopterygii</taxon>
        <taxon>Neopterygii</taxon>
        <taxon>Teleostei</taxon>
        <taxon>Ostariophysi</taxon>
        <taxon>Siluriformes</taxon>
        <taxon>Ictaluridae</taxon>
        <taxon>Ictalurus</taxon>
    </lineage>
</organism>
<dbReference type="KEGG" id="ipu:108264531"/>
<evidence type="ECO:0000256" key="1">
    <source>
        <dbReference type="SAM" id="MobiDB-lite"/>
    </source>
</evidence>